<dbReference type="NCBIfam" id="TIGR02778">
    <property type="entry name" value="ligD_pol"/>
    <property type="match status" value="1"/>
</dbReference>
<dbReference type="SUPFAM" id="SSF56091">
    <property type="entry name" value="DNA ligase/mRNA capping enzyme, catalytic domain"/>
    <property type="match status" value="1"/>
</dbReference>
<dbReference type="Pfam" id="PF21686">
    <property type="entry name" value="LigD_Prim-Pol"/>
    <property type="match status" value="1"/>
</dbReference>
<keyword evidence="16" id="KW-0234">DNA repair</keyword>
<dbReference type="InterPro" id="IPR014145">
    <property type="entry name" value="LigD_pol_dom"/>
</dbReference>
<dbReference type="STRING" id="1236970.JCM9140_632"/>
<keyword evidence="17" id="KW-0464">Manganese</keyword>
<dbReference type="PROSITE" id="PS00333">
    <property type="entry name" value="DNA_LIGASE_A2"/>
    <property type="match status" value="1"/>
</dbReference>
<dbReference type="Gene3D" id="3.90.920.10">
    <property type="entry name" value="DNA primase, PRIM domain"/>
    <property type="match status" value="1"/>
</dbReference>
<name>W4PYB9_9BACI</name>
<dbReference type="Proteomes" id="UP000018890">
    <property type="component" value="Unassembled WGS sequence"/>
</dbReference>
<evidence type="ECO:0000256" key="11">
    <source>
        <dbReference type="ARBA" id="ARBA00022839"/>
    </source>
</evidence>
<dbReference type="Pfam" id="PF01068">
    <property type="entry name" value="DNA_ligase_A_M"/>
    <property type="match status" value="1"/>
</dbReference>
<evidence type="ECO:0000256" key="10">
    <source>
        <dbReference type="ARBA" id="ARBA00022801"/>
    </source>
</evidence>
<evidence type="ECO:0000256" key="18">
    <source>
        <dbReference type="ARBA" id="ARBA00023268"/>
    </source>
</evidence>
<evidence type="ECO:0000256" key="3">
    <source>
        <dbReference type="ARBA" id="ARBA00022598"/>
    </source>
</evidence>
<evidence type="ECO:0000256" key="13">
    <source>
        <dbReference type="ARBA" id="ARBA00022932"/>
    </source>
</evidence>
<keyword evidence="14" id="KW-0238">DNA-binding</keyword>
<keyword evidence="18" id="KW-0511">Multifunctional enzyme</keyword>
<keyword evidence="11" id="KW-0269">Exonuclease</keyword>
<protein>
    <recommendedName>
        <fullName evidence="2">DNA ligase (ATP)</fullName>
        <ecNumber evidence="2">6.5.1.1</ecNumber>
    </recommendedName>
    <alternativeName>
        <fullName evidence="19">NHEJ DNA polymerase</fullName>
    </alternativeName>
</protein>
<dbReference type="PROSITE" id="PS00697">
    <property type="entry name" value="DNA_LIGASE_A1"/>
    <property type="match status" value="1"/>
</dbReference>
<gene>
    <name evidence="24" type="ORF">JCM9140_632</name>
</gene>
<keyword evidence="5" id="KW-0548">Nucleotidyltransferase</keyword>
<dbReference type="PROSITE" id="PS50160">
    <property type="entry name" value="DNA_LIGASE_A3"/>
    <property type="match status" value="1"/>
</dbReference>
<evidence type="ECO:0000313" key="25">
    <source>
        <dbReference type="Proteomes" id="UP000018890"/>
    </source>
</evidence>
<dbReference type="InterPro" id="IPR014146">
    <property type="entry name" value="LigD_ligase_dom"/>
</dbReference>
<dbReference type="GO" id="GO:0006310">
    <property type="term" value="P:DNA recombination"/>
    <property type="evidence" value="ECO:0007669"/>
    <property type="project" value="UniProtKB-KW"/>
</dbReference>
<evidence type="ECO:0000256" key="2">
    <source>
        <dbReference type="ARBA" id="ARBA00012727"/>
    </source>
</evidence>
<evidence type="ECO:0000256" key="19">
    <source>
        <dbReference type="ARBA" id="ARBA00029943"/>
    </source>
</evidence>
<keyword evidence="4" id="KW-0808">Transferase</keyword>
<dbReference type="GO" id="GO:0004527">
    <property type="term" value="F:exonuclease activity"/>
    <property type="evidence" value="ECO:0007669"/>
    <property type="project" value="UniProtKB-KW"/>
</dbReference>
<evidence type="ECO:0000256" key="22">
    <source>
        <dbReference type="ARBA" id="ARBA00049990"/>
    </source>
</evidence>
<dbReference type="GO" id="GO:0005524">
    <property type="term" value="F:ATP binding"/>
    <property type="evidence" value="ECO:0007669"/>
    <property type="project" value="UniProtKB-KW"/>
</dbReference>
<keyword evidence="10" id="KW-0378">Hydrolase</keyword>
<dbReference type="GO" id="GO:0046872">
    <property type="term" value="F:metal ion binding"/>
    <property type="evidence" value="ECO:0007669"/>
    <property type="project" value="UniProtKB-KW"/>
</dbReference>
<sequence>MKPMLLTPALEIPIEEGWIYETKYDGFRCLLHWYDPEPTLISRTGNILNKQFPEIIAYCKNMFPQIKDQLPLTLDGEIVHLVNNYQSHFHTVQVRGRMKNQTVIKKHAAEFPCHFISFDLIEQKGELLEHLTLDVRKEKLYSLFHKQNLPSTVNYEDDRRLQVIDLSNDAKKLWSNIVTYNGEGLVAKRLNSKWERAKRTGNWLKIKNYRYVSVILTKYDKTNGYFHGAIYQGERLTEIVNFRHGLTTDEEKTLFSFFQTNGTNTSNHIWELPPSICVSIACIDFDGKQLREPRFHAFQFHEDPQNCTWQNMQRQLHPIPDHIHITNPDKPLWEAIGVTKDDYLLYLQKASPFLLPFLKDRLLTVIRFPHGSGSESFYQKHCPEYAPDFIQTETVEDINYIVCNDLETLLWLGNQLALELHIPFQTRYTVNPTEIVFDLDPPSVEEFSLAIIAAKQMKVIFDQFKLTSFVKTSGGKGLQVYIPLPTDRFTYKETRIFTQFVCQFLCEQQPDLFTTERLKKIETTNYISIIFNMMKEKPLLLLILQEETRRALLQPH</sequence>
<dbReference type="GO" id="GO:0006281">
    <property type="term" value="P:DNA repair"/>
    <property type="evidence" value="ECO:0007669"/>
    <property type="project" value="UniProtKB-KW"/>
</dbReference>
<dbReference type="EC" id="6.5.1.1" evidence="2"/>
<keyword evidence="9" id="KW-0227">DNA damage</keyword>
<evidence type="ECO:0000259" key="23">
    <source>
        <dbReference type="PROSITE" id="PS50160"/>
    </source>
</evidence>
<dbReference type="PANTHER" id="PTHR42705:SF2">
    <property type="entry name" value="BIFUNCTIONAL NON-HOMOLOGOUS END JOINING PROTEIN LIGD"/>
    <property type="match status" value="1"/>
</dbReference>
<dbReference type="NCBIfam" id="TIGR02776">
    <property type="entry name" value="NHEJ_ligase_prk"/>
    <property type="match status" value="1"/>
</dbReference>
<keyword evidence="8" id="KW-0547">Nucleotide-binding</keyword>
<evidence type="ECO:0000256" key="16">
    <source>
        <dbReference type="ARBA" id="ARBA00023204"/>
    </source>
</evidence>
<evidence type="ECO:0000256" key="14">
    <source>
        <dbReference type="ARBA" id="ARBA00023125"/>
    </source>
</evidence>
<dbReference type="NCBIfam" id="TIGR02779">
    <property type="entry name" value="NHEJ_ligase_lig"/>
    <property type="match status" value="1"/>
</dbReference>
<dbReference type="InterPro" id="IPR012310">
    <property type="entry name" value="DNA_ligase_ATP-dep_cent"/>
</dbReference>
<evidence type="ECO:0000256" key="6">
    <source>
        <dbReference type="ARBA" id="ARBA00022722"/>
    </source>
</evidence>
<evidence type="ECO:0000313" key="24">
    <source>
        <dbReference type="EMBL" id="GAE24685.1"/>
    </source>
</evidence>
<evidence type="ECO:0000256" key="12">
    <source>
        <dbReference type="ARBA" id="ARBA00022840"/>
    </source>
</evidence>
<comment type="caution">
    <text evidence="24">The sequence shown here is derived from an EMBL/GenBank/DDBJ whole genome shotgun (WGS) entry which is preliminary data.</text>
</comment>
<evidence type="ECO:0000256" key="21">
    <source>
        <dbReference type="ARBA" id="ARBA00049981"/>
    </source>
</evidence>
<evidence type="ECO:0000256" key="8">
    <source>
        <dbReference type="ARBA" id="ARBA00022741"/>
    </source>
</evidence>
<keyword evidence="25" id="KW-1185">Reference proteome</keyword>
<reference evidence="24" key="1">
    <citation type="journal article" date="2014" name="Genome Announc.">
        <title>Draft Genome Sequences of Three Alkaliphilic Bacillus Strains, Bacillus wakoensis JCM 9140T, Bacillus akibai JCM 9157T, and Bacillus hemicellulosilyticus JCM 9152T.</title>
        <authorList>
            <person name="Yuki M."/>
            <person name="Oshima K."/>
            <person name="Suda W."/>
            <person name="Oshida Y."/>
            <person name="Kitamura K."/>
            <person name="Iida T."/>
            <person name="Hattori M."/>
            <person name="Ohkuma M."/>
        </authorList>
    </citation>
    <scope>NUCLEOTIDE SEQUENCE [LARGE SCALE GENOMIC DNA]</scope>
    <source>
        <strain evidence="24">JCM 9140</strain>
    </source>
</reference>
<dbReference type="PANTHER" id="PTHR42705">
    <property type="entry name" value="BIFUNCTIONAL NON-HOMOLOGOUS END JOINING PROTEIN LIGD"/>
    <property type="match status" value="1"/>
</dbReference>
<evidence type="ECO:0000256" key="4">
    <source>
        <dbReference type="ARBA" id="ARBA00022679"/>
    </source>
</evidence>
<evidence type="ECO:0000256" key="7">
    <source>
        <dbReference type="ARBA" id="ARBA00022723"/>
    </source>
</evidence>
<keyword evidence="7" id="KW-0479">Metal-binding</keyword>
<keyword evidence="15" id="KW-0233">DNA recombination</keyword>
<dbReference type="GO" id="GO:0003887">
    <property type="term" value="F:DNA-directed DNA polymerase activity"/>
    <property type="evidence" value="ECO:0007669"/>
    <property type="project" value="UniProtKB-KW"/>
</dbReference>
<dbReference type="AlphaFoldDB" id="W4PYB9"/>
<accession>W4PYB9</accession>
<dbReference type="GO" id="GO:0003677">
    <property type="term" value="F:DNA binding"/>
    <property type="evidence" value="ECO:0007669"/>
    <property type="project" value="UniProtKB-KW"/>
</dbReference>
<evidence type="ECO:0000256" key="5">
    <source>
        <dbReference type="ARBA" id="ARBA00022695"/>
    </source>
</evidence>
<dbReference type="InterPro" id="IPR016059">
    <property type="entry name" value="DNA_ligase_ATP-dep_CS"/>
</dbReference>
<proteinExistence type="inferred from homology"/>
<comment type="catalytic activity">
    <reaction evidence="20">
        <text>ATP + (deoxyribonucleotide)n-3'-hydroxyl + 5'-phospho-(deoxyribonucleotide)m = (deoxyribonucleotide)n+m + AMP + diphosphate.</text>
        <dbReference type="EC" id="6.5.1.1"/>
    </reaction>
</comment>
<keyword evidence="6" id="KW-0540">Nuclease</keyword>
<dbReference type="NCBIfam" id="NF007211">
    <property type="entry name" value="PRK09633.1"/>
    <property type="match status" value="1"/>
</dbReference>
<evidence type="ECO:0000256" key="17">
    <source>
        <dbReference type="ARBA" id="ARBA00023211"/>
    </source>
</evidence>
<evidence type="ECO:0000256" key="15">
    <source>
        <dbReference type="ARBA" id="ARBA00023172"/>
    </source>
</evidence>
<keyword evidence="3 24" id="KW-0436">Ligase</keyword>
<evidence type="ECO:0000256" key="9">
    <source>
        <dbReference type="ARBA" id="ARBA00022763"/>
    </source>
</evidence>
<evidence type="ECO:0000256" key="20">
    <source>
        <dbReference type="ARBA" id="ARBA00034003"/>
    </source>
</evidence>
<organism evidence="24 25">
    <name type="scientific">Halalkalibacter wakoensis JCM 9140</name>
    <dbReference type="NCBI Taxonomy" id="1236970"/>
    <lineage>
        <taxon>Bacteria</taxon>
        <taxon>Bacillati</taxon>
        <taxon>Bacillota</taxon>
        <taxon>Bacilli</taxon>
        <taxon>Bacillales</taxon>
        <taxon>Bacillaceae</taxon>
        <taxon>Halalkalibacter</taxon>
    </lineage>
</organism>
<keyword evidence="13" id="KW-0239">DNA-directed DNA polymerase</keyword>
<comment type="similarity">
    <text evidence="21">In the C-terminal section; belongs to the ATP-dependent DNA ligase family.</text>
</comment>
<comment type="cofactor">
    <cofactor evidence="1">
        <name>Mn(2+)</name>
        <dbReference type="ChEBI" id="CHEBI:29035"/>
    </cofactor>
</comment>
<dbReference type="EMBL" id="BAUT01000003">
    <property type="protein sequence ID" value="GAE24685.1"/>
    <property type="molecule type" value="Genomic_DNA"/>
</dbReference>
<dbReference type="InterPro" id="IPR052171">
    <property type="entry name" value="NHEJ_LigD"/>
</dbReference>
<dbReference type="GO" id="GO:0003910">
    <property type="term" value="F:DNA ligase (ATP) activity"/>
    <property type="evidence" value="ECO:0007669"/>
    <property type="project" value="UniProtKB-EC"/>
</dbReference>
<dbReference type="InterPro" id="IPR014143">
    <property type="entry name" value="NHEJ_ligase_prk"/>
</dbReference>
<feature type="domain" description="ATP-dependent DNA ligase family profile" evidence="23">
    <location>
        <begin position="115"/>
        <end position="248"/>
    </location>
</feature>
<dbReference type="Gene3D" id="3.30.470.30">
    <property type="entry name" value="DNA ligase/mRNA capping enzyme"/>
    <property type="match status" value="1"/>
</dbReference>
<keyword evidence="12" id="KW-0067">ATP-binding</keyword>
<evidence type="ECO:0000256" key="1">
    <source>
        <dbReference type="ARBA" id="ARBA00001936"/>
    </source>
</evidence>
<comment type="similarity">
    <text evidence="22">In the N-terminal section; belongs to the LigD polymerase family.</text>
</comment>